<dbReference type="RefSeq" id="XP_018449207.1">
    <property type="nucleotide sequence ID" value="XM_018593705.2"/>
</dbReference>
<gene>
    <name evidence="3 4 5" type="primary">LOC108820703</name>
</gene>
<dbReference type="RefSeq" id="XP_018449206.1">
    <property type="nucleotide sequence ID" value="XM_018593704.2"/>
</dbReference>
<name>A0A6J0KNP3_RAPSA</name>
<organism evidence="2 5">
    <name type="scientific">Raphanus sativus</name>
    <name type="common">Radish</name>
    <name type="synonym">Raphanus raphanistrum var. sativus</name>
    <dbReference type="NCBI Taxonomy" id="3726"/>
    <lineage>
        <taxon>Eukaryota</taxon>
        <taxon>Viridiplantae</taxon>
        <taxon>Streptophyta</taxon>
        <taxon>Embryophyta</taxon>
        <taxon>Tracheophyta</taxon>
        <taxon>Spermatophyta</taxon>
        <taxon>Magnoliopsida</taxon>
        <taxon>eudicotyledons</taxon>
        <taxon>Gunneridae</taxon>
        <taxon>Pentapetalae</taxon>
        <taxon>rosids</taxon>
        <taxon>malvids</taxon>
        <taxon>Brassicales</taxon>
        <taxon>Brassicaceae</taxon>
        <taxon>Brassiceae</taxon>
        <taxon>Raphanus</taxon>
    </lineage>
</organism>
<protein>
    <submittedName>
        <fullName evidence="3 4">Uncharacterized protein LOC108820703</fullName>
    </submittedName>
</protein>
<dbReference type="Proteomes" id="UP000504610">
    <property type="component" value="Chromosome 8"/>
</dbReference>
<evidence type="ECO:0000313" key="5">
    <source>
        <dbReference type="RefSeq" id="XP_018449208.1"/>
    </source>
</evidence>
<dbReference type="AlphaFoldDB" id="A0A6J0KNP3"/>
<keyword evidence="2" id="KW-1185">Reference proteome</keyword>
<dbReference type="KEGG" id="rsz:108820703"/>
<feature type="region of interest" description="Disordered" evidence="1">
    <location>
        <begin position="1"/>
        <end position="71"/>
    </location>
</feature>
<evidence type="ECO:0000313" key="2">
    <source>
        <dbReference type="Proteomes" id="UP000504610"/>
    </source>
</evidence>
<feature type="compositionally biased region" description="Basic and acidic residues" evidence="1">
    <location>
        <begin position="40"/>
        <end position="51"/>
    </location>
</feature>
<dbReference type="PANTHER" id="PTHR34555:SF1">
    <property type="entry name" value="INTEGRAL MEMBRANE HEMOLYSIN-III-LIKE PROTEIN"/>
    <property type="match status" value="1"/>
</dbReference>
<dbReference type="PANTHER" id="PTHR34555">
    <property type="entry name" value="INTEGRAL MEMBRANE HEMOLYSIN-III-LIKE PROTEIN"/>
    <property type="match status" value="1"/>
</dbReference>
<evidence type="ECO:0000313" key="3">
    <source>
        <dbReference type="RefSeq" id="XP_018449206.1"/>
    </source>
</evidence>
<reference evidence="2" key="1">
    <citation type="journal article" date="2019" name="Database">
        <title>The radish genome database (RadishGD): an integrated information resource for radish genomics.</title>
        <authorList>
            <person name="Yu H.J."/>
            <person name="Baek S."/>
            <person name="Lee Y.J."/>
            <person name="Cho A."/>
            <person name="Mun J.H."/>
        </authorList>
    </citation>
    <scope>NUCLEOTIDE SEQUENCE [LARGE SCALE GENOMIC DNA]</scope>
    <source>
        <strain evidence="2">cv. WK10039</strain>
    </source>
</reference>
<accession>A0A6J0KNP3</accession>
<dbReference type="GeneID" id="108820703"/>
<dbReference type="OrthoDB" id="1925139at2759"/>
<evidence type="ECO:0000256" key="1">
    <source>
        <dbReference type="SAM" id="MobiDB-lite"/>
    </source>
</evidence>
<reference evidence="3 4" key="2">
    <citation type="submission" date="2025-04" db="UniProtKB">
        <authorList>
            <consortium name="RefSeq"/>
        </authorList>
    </citation>
    <scope>IDENTIFICATION</scope>
    <source>
        <tissue evidence="3 4">Leaf</tissue>
    </source>
</reference>
<sequence>METDHQRTSSTLPKENLPQAVEKKGNPSQSPATTNVYVRRKVEIDTSKDTVPKQQPKVSSSSATVPPPPDWEERYHHLQILLNKLNDSDQTDPHLHMLWSLSSGELSKHAVDLEKRSIQLSLEEAREMQRVAALNVIGRSVNTLESTSNEERE</sequence>
<evidence type="ECO:0000313" key="4">
    <source>
        <dbReference type="RefSeq" id="XP_018449207.1"/>
    </source>
</evidence>
<proteinExistence type="predicted"/>
<dbReference type="RefSeq" id="XP_018449208.1">
    <property type="nucleotide sequence ID" value="XM_018593706.2"/>
</dbReference>
<feature type="compositionally biased region" description="Polar residues" evidence="1">
    <location>
        <begin position="26"/>
        <end position="36"/>
    </location>
</feature>